<comment type="caution">
    <text evidence="4">The sequence shown here is derived from an EMBL/GenBank/DDBJ whole genome shotgun (WGS) entry which is preliminary data.</text>
</comment>
<evidence type="ECO:0000256" key="1">
    <source>
        <dbReference type="SAM" id="Phobius"/>
    </source>
</evidence>
<dbReference type="Gene3D" id="1.20.1260.10">
    <property type="match status" value="1"/>
</dbReference>
<organism evidence="4 5">
    <name type="scientific">Micromonospora zhanjiangensis</name>
    <dbReference type="NCBI Taxonomy" id="1522057"/>
    <lineage>
        <taxon>Bacteria</taxon>
        <taxon>Bacillati</taxon>
        <taxon>Actinomycetota</taxon>
        <taxon>Actinomycetes</taxon>
        <taxon>Micromonosporales</taxon>
        <taxon>Micromonosporaceae</taxon>
        <taxon>Micromonospora</taxon>
    </lineage>
</organism>
<keyword evidence="1" id="KW-1133">Transmembrane helix</keyword>
<gene>
    <name evidence="4" type="ORF">ACFOX0_02895</name>
</gene>
<keyword evidence="1" id="KW-0472">Membrane</keyword>
<sequence>MTADRKRARLIRRTASLFTGLIAGLLIAPAPTSAAPAVPVQLSATDVALLNGVRQAGLWEIPAGQLAAEKGRLPKVREIGAEIARQHVVLDGLAVEAANKLGAQLPPTATDEQQGWVAEMQNANGAQFDRIFVARLRAAHGKIFPVIGAVRAGTRDPVVRKLAQDANQFVMNHMTMLESTGLVRYTDLPPAAVPAAAKQDPISLAKANAGSLPGAGSSGVIWAVLLVALAGGGFATFKLLRR</sequence>
<dbReference type="PANTHER" id="PTHR38593">
    <property type="entry name" value="BLR2558 PROTEIN"/>
    <property type="match status" value="1"/>
</dbReference>
<dbReference type="EMBL" id="JBHSBN010000001">
    <property type="protein sequence ID" value="MFC4104887.1"/>
    <property type="molecule type" value="Genomic_DNA"/>
</dbReference>
<proteinExistence type="predicted"/>
<keyword evidence="2" id="KW-0732">Signal</keyword>
<evidence type="ECO:0000313" key="4">
    <source>
        <dbReference type="EMBL" id="MFC4104887.1"/>
    </source>
</evidence>
<name>A0ABV8KG33_9ACTN</name>
<feature type="chain" id="PRO_5047028164" evidence="2">
    <location>
        <begin position="35"/>
        <end position="242"/>
    </location>
</feature>
<feature type="transmembrane region" description="Helical" evidence="1">
    <location>
        <begin position="220"/>
        <end position="240"/>
    </location>
</feature>
<dbReference type="RefSeq" id="WP_377541808.1">
    <property type="nucleotide sequence ID" value="NZ_JBHSBN010000001.1"/>
</dbReference>
<dbReference type="Proteomes" id="UP001595868">
    <property type="component" value="Unassembled WGS sequence"/>
</dbReference>
<feature type="signal peptide" evidence="2">
    <location>
        <begin position="1"/>
        <end position="34"/>
    </location>
</feature>
<dbReference type="InterPro" id="IPR012347">
    <property type="entry name" value="Ferritin-like"/>
</dbReference>
<protein>
    <submittedName>
        <fullName evidence="4">DUF4142 domain-containing protein</fullName>
    </submittedName>
</protein>
<evidence type="ECO:0000256" key="2">
    <source>
        <dbReference type="SAM" id="SignalP"/>
    </source>
</evidence>
<keyword evidence="1" id="KW-0812">Transmembrane</keyword>
<feature type="domain" description="DUF4142" evidence="3">
    <location>
        <begin position="45"/>
        <end position="178"/>
    </location>
</feature>
<dbReference type="PANTHER" id="PTHR38593:SF1">
    <property type="entry name" value="BLR2558 PROTEIN"/>
    <property type="match status" value="1"/>
</dbReference>
<accession>A0ABV8KG33</accession>
<dbReference type="Pfam" id="PF13628">
    <property type="entry name" value="DUF4142"/>
    <property type="match status" value="1"/>
</dbReference>
<evidence type="ECO:0000313" key="5">
    <source>
        <dbReference type="Proteomes" id="UP001595868"/>
    </source>
</evidence>
<evidence type="ECO:0000259" key="3">
    <source>
        <dbReference type="Pfam" id="PF13628"/>
    </source>
</evidence>
<reference evidence="5" key="1">
    <citation type="journal article" date="2019" name="Int. J. Syst. Evol. Microbiol.">
        <title>The Global Catalogue of Microorganisms (GCM) 10K type strain sequencing project: providing services to taxonomists for standard genome sequencing and annotation.</title>
        <authorList>
            <consortium name="The Broad Institute Genomics Platform"/>
            <consortium name="The Broad Institute Genome Sequencing Center for Infectious Disease"/>
            <person name="Wu L."/>
            <person name="Ma J."/>
        </authorList>
    </citation>
    <scope>NUCLEOTIDE SEQUENCE [LARGE SCALE GENOMIC DNA]</scope>
    <source>
        <strain evidence="5">2902at01</strain>
    </source>
</reference>
<dbReference type="InterPro" id="IPR025419">
    <property type="entry name" value="DUF4142"/>
</dbReference>
<keyword evidence="5" id="KW-1185">Reference proteome</keyword>